<keyword evidence="8 10" id="KW-0472">Membrane</keyword>
<dbReference type="PANTHER" id="PTHR13416:SF2">
    <property type="entry name" value="TRANSMEMBRANE PROTEIN 43"/>
    <property type="match status" value="1"/>
</dbReference>
<comment type="subcellular location">
    <subcellularLocation>
        <location evidence="1">Endomembrane system</location>
        <topology evidence="1">Multi-pass membrane protein</topology>
    </subcellularLocation>
    <subcellularLocation>
        <location evidence="3">Endoplasmic reticulum membrane</location>
    </subcellularLocation>
    <subcellularLocation>
        <location evidence="2">Nucleus envelope</location>
    </subcellularLocation>
</comment>
<evidence type="ECO:0000313" key="12">
    <source>
        <dbReference type="EMBL" id="CAE0773816.1"/>
    </source>
</evidence>
<dbReference type="PROSITE" id="PS51257">
    <property type="entry name" value="PROKAR_LIPOPROTEIN"/>
    <property type="match status" value="1"/>
</dbReference>
<name>A0A7S4BQS3_CHRCT</name>
<evidence type="ECO:0000256" key="8">
    <source>
        <dbReference type="ARBA" id="ARBA00023136"/>
    </source>
</evidence>
<feature type="transmembrane region" description="Helical" evidence="10">
    <location>
        <begin position="392"/>
        <end position="410"/>
    </location>
</feature>
<dbReference type="GO" id="GO:0071763">
    <property type="term" value="P:nuclear membrane organization"/>
    <property type="evidence" value="ECO:0007669"/>
    <property type="project" value="TreeGrafter"/>
</dbReference>
<feature type="signal peptide" evidence="11">
    <location>
        <begin position="1"/>
        <end position="23"/>
    </location>
</feature>
<evidence type="ECO:0000256" key="4">
    <source>
        <dbReference type="ARBA" id="ARBA00006627"/>
    </source>
</evidence>
<dbReference type="InterPro" id="IPR012430">
    <property type="entry name" value="TMEM43_fam"/>
</dbReference>
<keyword evidence="5 10" id="KW-0812">Transmembrane</keyword>
<protein>
    <recommendedName>
        <fullName evidence="13">Transmembrane protein 43</fullName>
    </recommendedName>
</protein>
<dbReference type="GO" id="GO:0005789">
    <property type="term" value="C:endoplasmic reticulum membrane"/>
    <property type="evidence" value="ECO:0007669"/>
    <property type="project" value="UniProtKB-SubCell"/>
</dbReference>
<evidence type="ECO:0000256" key="1">
    <source>
        <dbReference type="ARBA" id="ARBA00004127"/>
    </source>
</evidence>
<evidence type="ECO:0000256" key="9">
    <source>
        <dbReference type="ARBA" id="ARBA00023242"/>
    </source>
</evidence>
<evidence type="ECO:0000256" key="11">
    <source>
        <dbReference type="SAM" id="SignalP"/>
    </source>
</evidence>
<reference evidence="12" key="1">
    <citation type="submission" date="2021-01" db="EMBL/GenBank/DDBJ databases">
        <authorList>
            <person name="Corre E."/>
            <person name="Pelletier E."/>
            <person name="Niang G."/>
            <person name="Scheremetjew M."/>
            <person name="Finn R."/>
            <person name="Kale V."/>
            <person name="Holt S."/>
            <person name="Cochrane G."/>
            <person name="Meng A."/>
            <person name="Brown T."/>
            <person name="Cohen L."/>
        </authorList>
    </citation>
    <scope>NUCLEOTIDE SEQUENCE</scope>
    <source>
        <strain evidence="12">CCMP645</strain>
    </source>
</reference>
<keyword evidence="7 10" id="KW-1133">Transmembrane helix</keyword>
<keyword evidence="11" id="KW-0732">Signal</keyword>
<evidence type="ECO:0000256" key="5">
    <source>
        <dbReference type="ARBA" id="ARBA00022692"/>
    </source>
</evidence>
<proteinExistence type="inferred from homology"/>
<gene>
    <name evidence="12" type="ORF">PCAR00345_LOCUS26428</name>
</gene>
<dbReference type="GO" id="GO:0005637">
    <property type="term" value="C:nuclear inner membrane"/>
    <property type="evidence" value="ECO:0007669"/>
    <property type="project" value="TreeGrafter"/>
</dbReference>
<evidence type="ECO:0008006" key="13">
    <source>
        <dbReference type="Google" id="ProtNLM"/>
    </source>
</evidence>
<accession>A0A7S4BQS3</accession>
<dbReference type="AlphaFoldDB" id="A0A7S4BQS3"/>
<feature type="chain" id="PRO_5030658715" description="Transmembrane protein 43" evidence="11">
    <location>
        <begin position="24"/>
        <end position="496"/>
    </location>
</feature>
<dbReference type="EMBL" id="HBIZ01041386">
    <property type="protein sequence ID" value="CAE0773816.1"/>
    <property type="molecule type" value="Transcribed_RNA"/>
</dbReference>
<keyword evidence="6" id="KW-0256">Endoplasmic reticulum</keyword>
<keyword evidence="9" id="KW-0539">Nucleus</keyword>
<feature type="transmembrane region" description="Helical" evidence="10">
    <location>
        <begin position="430"/>
        <end position="456"/>
    </location>
</feature>
<dbReference type="Pfam" id="PF07787">
    <property type="entry name" value="TMEM43"/>
    <property type="match status" value="1"/>
</dbReference>
<organism evidence="12">
    <name type="scientific">Chrysotila carterae</name>
    <name type="common">Marine alga</name>
    <name type="synonym">Syracosphaera carterae</name>
    <dbReference type="NCBI Taxonomy" id="13221"/>
    <lineage>
        <taxon>Eukaryota</taxon>
        <taxon>Haptista</taxon>
        <taxon>Haptophyta</taxon>
        <taxon>Prymnesiophyceae</taxon>
        <taxon>Isochrysidales</taxon>
        <taxon>Isochrysidaceae</taxon>
        <taxon>Chrysotila</taxon>
    </lineage>
</organism>
<dbReference type="GO" id="GO:0006629">
    <property type="term" value="P:lipid metabolic process"/>
    <property type="evidence" value="ECO:0007669"/>
    <property type="project" value="TreeGrafter"/>
</dbReference>
<sequence length="496" mass="53579">MARLAFQYLWVLLVSCSLPQSLAQPANFPFGQLRIDGGSELQRAQVVYRPTNPAGQQRKLFRGIVPGVLLAVGSAALLWWNEDVTVRGESMLRTARSTILELDASSPLDDNTNGRLVHIYSALHGHDGLSDNTFGGVIGVRKGAFSIRRTTESYQWIEHESEEETRISSTHVKRVRSYSYNRRWRTSSPAYLSGPGAPHNPTPRLEPGVVTTLAEDLTLDNGVVVPSELLAQLKEPWIQVPLNAHASGGMPAGVAIAPLADSNDGARSLYLPISGVSLNEFGRRADSMPPRVRLPREVESTLNFERIGTERPPLPTLVLPPKPVVGDARVTFHEQLIPPEGVSIIAQQASHGRLMPWSAPRTGLQLFALVSGRHSASAMLRQLGQRHARAKWLRRALGASLMCAGVYLSLEWLPSLVAIAPLIGRTVAPLAAAATGVAAVASGLSASTLVIGAAWVRFRPIKGLAMLTLAISAFKVVTSERLHSPAEAKLMPQDSA</sequence>
<evidence type="ECO:0000256" key="3">
    <source>
        <dbReference type="ARBA" id="ARBA00004586"/>
    </source>
</evidence>
<evidence type="ECO:0000256" key="7">
    <source>
        <dbReference type="ARBA" id="ARBA00022989"/>
    </source>
</evidence>
<evidence type="ECO:0000256" key="2">
    <source>
        <dbReference type="ARBA" id="ARBA00004259"/>
    </source>
</evidence>
<comment type="similarity">
    <text evidence="4">Belongs to the TMEM43 family.</text>
</comment>
<evidence type="ECO:0000256" key="6">
    <source>
        <dbReference type="ARBA" id="ARBA00022824"/>
    </source>
</evidence>
<dbReference type="PANTHER" id="PTHR13416">
    <property type="match status" value="1"/>
</dbReference>
<evidence type="ECO:0000256" key="10">
    <source>
        <dbReference type="SAM" id="Phobius"/>
    </source>
</evidence>